<evidence type="ECO:0000256" key="7">
    <source>
        <dbReference type="ARBA" id="ARBA00022840"/>
    </source>
</evidence>
<reference evidence="11 12" key="1">
    <citation type="submission" date="2022-08" db="EMBL/GenBank/DDBJ databases">
        <title>Proteogenomics of the novel Dehalobacterium formicoaceticum strain EZ94 highlights a key role of methyltransferases during anaerobic dichloromethane degradation.</title>
        <authorList>
            <person name="Wasmund K."/>
        </authorList>
    </citation>
    <scope>NUCLEOTIDE SEQUENCE [LARGE SCALE GENOMIC DNA]</scope>
    <source>
        <strain evidence="11 12">EZ94</strain>
    </source>
</reference>
<dbReference type="SUPFAM" id="SSF55785">
    <property type="entry name" value="PYP-like sensor domain (PAS domain)"/>
    <property type="match status" value="4"/>
</dbReference>
<dbReference type="EMBL" id="JANPWE010000007">
    <property type="protein sequence ID" value="MCR6546449.1"/>
    <property type="molecule type" value="Genomic_DNA"/>
</dbReference>
<dbReference type="InterPro" id="IPR036890">
    <property type="entry name" value="HATPase_C_sf"/>
</dbReference>
<dbReference type="SMART" id="SM00388">
    <property type="entry name" value="HisKA"/>
    <property type="match status" value="1"/>
</dbReference>
<evidence type="ECO:0000256" key="6">
    <source>
        <dbReference type="ARBA" id="ARBA00022777"/>
    </source>
</evidence>
<dbReference type="Gene3D" id="1.10.287.130">
    <property type="match status" value="1"/>
</dbReference>
<organism evidence="11 12">
    <name type="scientific">Dehalobacterium formicoaceticum</name>
    <dbReference type="NCBI Taxonomy" id="51515"/>
    <lineage>
        <taxon>Bacteria</taxon>
        <taxon>Bacillati</taxon>
        <taxon>Bacillota</taxon>
        <taxon>Clostridia</taxon>
        <taxon>Eubacteriales</taxon>
        <taxon>Peptococcaceae</taxon>
        <taxon>Dehalobacterium</taxon>
    </lineage>
</organism>
<dbReference type="CDD" id="cd00130">
    <property type="entry name" value="PAS"/>
    <property type="match status" value="2"/>
</dbReference>
<feature type="domain" description="Histidine kinase" evidence="9">
    <location>
        <begin position="899"/>
        <end position="1103"/>
    </location>
</feature>
<name>A0ABT1Y6E8_9FIRM</name>
<feature type="domain" description="PAC" evidence="10">
    <location>
        <begin position="226"/>
        <end position="279"/>
    </location>
</feature>
<evidence type="ECO:0000313" key="11">
    <source>
        <dbReference type="EMBL" id="MCR6546449.1"/>
    </source>
</evidence>
<dbReference type="Pfam" id="PF13426">
    <property type="entry name" value="PAS_9"/>
    <property type="match status" value="1"/>
</dbReference>
<dbReference type="PROSITE" id="PS50109">
    <property type="entry name" value="HIS_KIN"/>
    <property type="match status" value="1"/>
</dbReference>
<dbReference type="Pfam" id="PF08447">
    <property type="entry name" value="PAS_3"/>
    <property type="match status" value="1"/>
</dbReference>
<dbReference type="EC" id="2.7.13.3" evidence="2"/>
<dbReference type="NCBIfam" id="TIGR00229">
    <property type="entry name" value="sensory_box"/>
    <property type="match status" value="3"/>
</dbReference>
<keyword evidence="12" id="KW-1185">Reference proteome</keyword>
<dbReference type="PANTHER" id="PTHR43065">
    <property type="entry name" value="SENSOR HISTIDINE KINASE"/>
    <property type="match status" value="1"/>
</dbReference>
<comment type="catalytic activity">
    <reaction evidence="1">
        <text>ATP + protein L-histidine = ADP + protein N-phospho-L-histidine.</text>
        <dbReference type="EC" id="2.7.13.3"/>
    </reaction>
</comment>
<dbReference type="CDD" id="cd00082">
    <property type="entry name" value="HisKA"/>
    <property type="match status" value="1"/>
</dbReference>
<keyword evidence="4" id="KW-0808">Transferase</keyword>
<dbReference type="InterPro" id="IPR003018">
    <property type="entry name" value="GAF"/>
</dbReference>
<dbReference type="SMART" id="SM00086">
    <property type="entry name" value="PAC"/>
    <property type="match status" value="2"/>
</dbReference>
<dbReference type="InterPro" id="IPR003594">
    <property type="entry name" value="HATPase_dom"/>
</dbReference>
<dbReference type="InterPro" id="IPR035965">
    <property type="entry name" value="PAS-like_dom_sf"/>
</dbReference>
<dbReference type="Gene3D" id="3.30.565.10">
    <property type="entry name" value="Histidine kinase-like ATPase, C-terminal domain"/>
    <property type="match status" value="1"/>
</dbReference>
<dbReference type="SUPFAM" id="SSF55781">
    <property type="entry name" value="GAF domain-like"/>
    <property type="match status" value="2"/>
</dbReference>
<evidence type="ECO:0000256" key="3">
    <source>
        <dbReference type="ARBA" id="ARBA00022553"/>
    </source>
</evidence>
<dbReference type="Gene3D" id="3.30.450.20">
    <property type="entry name" value="PAS domain"/>
    <property type="match status" value="4"/>
</dbReference>
<dbReference type="Proteomes" id="UP001524944">
    <property type="component" value="Unassembled WGS sequence"/>
</dbReference>
<gene>
    <name evidence="11" type="ORF">NVS47_13175</name>
</gene>
<dbReference type="Pfam" id="PF13188">
    <property type="entry name" value="PAS_8"/>
    <property type="match status" value="1"/>
</dbReference>
<evidence type="ECO:0000256" key="5">
    <source>
        <dbReference type="ARBA" id="ARBA00022741"/>
    </source>
</evidence>
<feature type="domain" description="PAC" evidence="10">
    <location>
        <begin position="365"/>
        <end position="417"/>
    </location>
</feature>
<proteinExistence type="predicted"/>
<dbReference type="RefSeq" id="WP_257913873.1">
    <property type="nucleotide sequence ID" value="NZ_JANPWE010000007.1"/>
</dbReference>
<evidence type="ECO:0000259" key="9">
    <source>
        <dbReference type="PROSITE" id="PS50109"/>
    </source>
</evidence>
<evidence type="ECO:0000256" key="8">
    <source>
        <dbReference type="ARBA" id="ARBA00023012"/>
    </source>
</evidence>
<dbReference type="InterPro" id="IPR001610">
    <property type="entry name" value="PAC"/>
</dbReference>
<dbReference type="Gene3D" id="3.30.450.40">
    <property type="match status" value="2"/>
</dbReference>
<dbReference type="SMART" id="SM00065">
    <property type="entry name" value="GAF"/>
    <property type="match status" value="2"/>
</dbReference>
<keyword evidence="5" id="KW-0547">Nucleotide-binding</keyword>
<dbReference type="InterPro" id="IPR013655">
    <property type="entry name" value="PAS_fold_3"/>
</dbReference>
<dbReference type="SUPFAM" id="SSF47384">
    <property type="entry name" value="Homodimeric domain of signal transducing histidine kinase"/>
    <property type="match status" value="1"/>
</dbReference>
<dbReference type="InterPro" id="IPR000700">
    <property type="entry name" value="PAS-assoc_C"/>
</dbReference>
<dbReference type="InterPro" id="IPR005467">
    <property type="entry name" value="His_kinase_dom"/>
</dbReference>
<evidence type="ECO:0000256" key="4">
    <source>
        <dbReference type="ARBA" id="ARBA00022679"/>
    </source>
</evidence>
<dbReference type="InterPro" id="IPR029016">
    <property type="entry name" value="GAF-like_dom_sf"/>
</dbReference>
<dbReference type="InterPro" id="IPR004358">
    <property type="entry name" value="Sig_transdc_His_kin-like_C"/>
</dbReference>
<evidence type="ECO:0000259" key="10">
    <source>
        <dbReference type="PROSITE" id="PS50113"/>
    </source>
</evidence>
<sequence length="1136" mass="129223">MNNNQKNGNINGLFREAETEFIRLIWNNTPDQMCLSKMVFDDHGDPINYLVLDVNPAFEKAFGLKRDQVINKHITELFPYAYLKWIEICGEALRSGESFKSVQHISTDCLWYEVQIFPLGVGELFITIAQDISARKKLENALSCRAEELENKEKEYLEIIDSFAEGTYIHDIEKGETYYSREWKKRLGMEHLSPKQVAESFAELIHPDDLDIALRAYLEACSSQRPKVRMEIRLKTDKGYIWVLGQAKIFYDAAGRPVKYIGTHSDITERKQAEGEREWLFSETEKQRSHLLSIMKQLPVGVAVFDKGGKPLLKNELMDLYMPRIIPSKDLRGIKQWCALDPEGNEIPPDQWPGARALRGDTVVPGIEFTYTEKDGQEHWITVSAAPLLSKEGGIIGGTSVAKDITERKRHEQQQTLLLKISNELAKLDQIPETMDRLSEMIAAYFGVTWCTFSELIIDPEYLAASYGWNAEGAISLKGNYRMRDFLTDEQLAMHNAGEFSIVRNTQTDPRVSAESCGKLGIMSFIMVPISVDGQWRFLLSIIDNKPREWRDNEAALLWEIANRIWIRLEHARAEVALRKSDVRKTFLLKLSDALRPLSDALEIQETAMQIIGEHLEVDRVMYYEITDDGKTFHIEDNYVRNGFPKVTGDFPVSSFGKAMDVLRRGEILVIEDQTTTPLKNASEREACTSLQVYASATVPLIKNGRWVANFGVLQGSRRKWAEDEIAILQDTAERTWDAVVRAKAEGEVRKARELLEVRVEERTKELAGERQRLLNVLETLPVSICLLTPDYHIPFANRTFRERFGDPKNRICYEFLHGLNQPCASCQSLRPLETGQPHNWLSQTPDGSIWDVYNFPFIDTDGSTLILQMSLDITEQRKTEAEMARLDRLNLIGDMAAGIGHEIRNPMTAVRGFLQILGERQEYQNDREYFDLMIEELNRANQIISEYLGLARNRVVNLQPRSIDKGIESLYPIIQSEANLREMGVVLDLGNPPEVLLDKNEMRQLIINMCRNAMEAMSSHGTLTIGTRQQGNEVILYIKDEGSGLSPEIMDKMGTPFLTTKEHGTGLGLAVCYSIAARHHARIDFETGPSGTTFYVRFPIYVEKGSTEIEKNVLGGIPNQNNLNQVAKGPYLVGF</sequence>
<dbReference type="PROSITE" id="PS50113">
    <property type="entry name" value="PAC"/>
    <property type="match status" value="2"/>
</dbReference>
<dbReference type="InterPro" id="IPR013656">
    <property type="entry name" value="PAS_4"/>
</dbReference>
<dbReference type="InterPro" id="IPR036097">
    <property type="entry name" value="HisK_dim/P_sf"/>
</dbReference>
<accession>A0ABT1Y6E8</accession>
<dbReference type="Pfam" id="PF00512">
    <property type="entry name" value="HisKA"/>
    <property type="match status" value="1"/>
</dbReference>
<evidence type="ECO:0000313" key="12">
    <source>
        <dbReference type="Proteomes" id="UP001524944"/>
    </source>
</evidence>
<evidence type="ECO:0000256" key="2">
    <source>
        <dbReference type="ARBA" id="ARBA00012438"/>
    </source>
</evidence>
<keyword evidence="7" id="KW-0067">ATP-binding</keyword>
<dbReference type="PRINTS" id="PR00344">
    <property type="entry name" value="BCTRLSENSOR"/>
</dbReference>
<dbReference type="Pfam" id="PF08448">
    <property type="entry name" value="PAS_4"/>
    <property type="match status" value="1"/>
</dbReference>
<dbReference type="InterPro" id="IPR003661">
    <property type="entry name" value="HisK_dim/P_dom"/>
</dbReference>
<dbReference type="Pfam" id="PF02518">
    <property type="entry name" value="HATPase_c"/>
    <property type="match status" value="1"/>
</dbReference>
<keyword evidence="8" id="KW-0902">Two-component regulatory system</keyword>
<dbReference type="SMART" id="SM00091">
    <property type="entry name" value="PAS"/>
    <property type="match status" value="3"/>
</dbReference>
<keyword evidence="3" id="KW-0597">Phosphoprotein</keyword>
<dbReference type="SMART" id="SM00387">
    <property type="entry name" value="HATPase_c"/>
    <property type="match status" value="1"/>
</dbReference>
<dbReference type="Pfam" id="PF01590">
    <property type="entry name" value="GAF"/>
    <property type="match status" value="2"/>
</dbReference>
<dbReference type="SUPFAM" id="SSF55874">
    <property type="entry name" value="ATPase domain of HSP90 chaperone/DNA topoisomerase II/histidine kinase"/>
    <property type="match status" value="1"/>
</dbReference>
<comment type="caution">
    <text evidence="11">The sequence shown here is derived from an EMBL/GenBank/DDBJ whole genome shotgun (WGS) entry which is preliminary data.</text>
</comment>
<protein>
    <recommendedName>
        <fullName evidence="2">histidine kinase</fullName>
        <ecNumber evidence="2">2.7.13.3</ecNumber>
    </recommendedName>
</protein>
<dbReference type="InterPro" id="IPR000014">
    <property type="entry name" value="PAS"/>
</dbReference>
<keyword evidence="6" id="KW-0418">Kinase</keyword>
<dbReference type="PANTHER" id="PTHR43065:SF46">
    <property type="entry name" value="C4-DICARBOXYLATE TRANSPORT SENSOR PROTEIN DCTB"/>
    <property type="match status" value="1"/>
</dbReference>
<evidence type="ECO:0000256" key="1">
    <source>
        <dbReference type="ARBA" id="ARBA00000085"/>
    </source>
</evidence>